<keyword evidence="1" id="KW-0812">Transmembrane</keyword>
<dbReference type="Pfam" id="PF25474">
    <property type="entry name" value="TPR_TmcB"/>
    <property type="match status" value="1"/>
</dbReference>
<dbReference type="PANTHER" id="PTHR31600">
    <property type="entry name" value="TINY MACROCYSTS PROTEIN B-RELATED"/>
    <property type="match status" value="1"/>
</dbReference>
<protein>
    <recommendedName>
        <fullName evidence="2">TmcB/TmcC TPR repeats domain-containing protein</fullName>
    </recommendedName>
</protein>
<dbReference type="InterPro" id="IPR057352">
    <property type="entry name" value="TPR_TmcB/C"/>
</dbReference>
<feature type="transmembrane region" description="Helical" evidence="1">
    <location>
        <begin position="110"/>
        <end position="132"/>
    </location>
</feature>
<accession>A0AAU9JSR7</accession>
<reference evidence="3" key="1">
    <citation type="submission" date="2021-09" db="EMBL/GenBank/DDBJ databases">
        <authorList>
            <consortium name="AG Swart"/>
            <person name="Singh M."/>
            <person name="Singh A."/>
            <person name="Seah K."/>
            <person name="Emmerich C."/>
        </authorList>
    </citation>
    <scope>NUCLEOTIDE SEQUENCE</scope>
    <source>
        <strain evidence="3">ATCC30299</strain>
    </source>
</reference>
<keyword evidence="1" id="KW-0472">Membrane</keyword>
<feature type="transmembrane region" description="Helical" evidence="1">
    <location>
        <begin position="1346"/>
        <end position="1369"/>
    </location>
</feature>
<feature type="transmembrane region" description="Helical" evidence="1">
    <location>
        <begin position="295"/>
        <end position="314"/>
    </location>
</feature>
<feature type="transmembrane region" description="Helical" evidence="1">
    <location>
        <begin position="193"/>
        <end position="217"/>
    </location>
</feature>
<feature type="transmembrane region" description="Helical" evidence="1">
    <location>
        <begin position="148"/>
        <end position="173"/>
    </location>
</feature>
<dbReference type="InterPro" id="IPR052994">
    <property type="entry name" value="Tiny_macrocysts_regulators"/>
</dbReference>
<keyword evidence="4" id="KW-1185">Reference proteome</keyword>
<name>A0AAU9JSR7_9CILI</name>
<feature type="domain" description="TmcB/TmcC TPR repeats" evidence="2">
    <location>
        <begin position="446"/>
        <end position="545"/>
    </location>
</feature>
<dbReference type="Proteomes" id="UP001162131">
    <property type="component" value="Unassembled WGS sequence"/>
</dbReference>
<evidence type="ECO:0000313" key="4">
    <source>
        <dbReference type="Proteomes" id="UP001162131"/>
    </source>
</evidence>
<dbReference type="PANTHER" id="PTHR31600:SF2">
    <property type="entry name" value="GAMETE ENRICHED GENE 10 PROTEIN-RELATED"/>
    <property type="match status" value="1"/>
</dbReference>
<gene>
    <name evidence="3" type="ORF">BSTOLATCC_MIC34971</name>
</gene>
<comment type="caution">
    <text evidence="3">The sequence shown here is derived from an EMBL/GenBank/DDBJ whole genome shotgun (WGS) entry which is preliminary data.</text>
</comment>
<sequence length="1388" mass="160100">MFRLEADIDESFSYKKEIWKIEKENSLINSVFELYRRLHFERNFGEKSISKQKFGAIVEATVWCVQIVSLLWTPKMSITGWSDNIIVWEVIGYLRLDHTCSALGIMNECLYFSILMSFINFLGITALVFIIYRSYTFPNILFSMFKRILYIWTTLLMVPSMALFSIFLKYSFLSENKVSEYKTNNDASKFQEAIVVQIGIIIGLIVSFFLLLFYSEFSGEIRHFASSKNIKAKAHSKIVTHSNIITYSLPIIYAVLSENYIIYFQLLTMIFSLLLMAETMVFIPYFSPFCNTIAIIKFFDVALISFIFLFGYIIDKGLSITLLAIALVPLSAVFIIQFSSKLQRKIPSGIPTSTIHINNEYNLEILLRKALYYNDEENKDQIIGIFETFFIEKSSQGSKYQVIWATNYCIFALKDESLAKVKLSKIKLICDWGLEANYQVYLCKKNIQKSSSSESSQFLNNFQQLNKIKRVDRQLCMNLLDFWKEITASRPSLKSLIKFLDQVDDGITVLNQEYSQLTTKYFNSRESLSLYASFARNILYDSEKSILLENKLRYFDRILQNSSNGSKNFSFFNDSNGVMIISNEEENFGEILFANSKVSEVLKCPSHFIVGNSLTYFIPNHYKDILIEEMRRIIRFDSASEIDLLEGLFWNLPTNFLVECTGKASLTSFNNFRVTLWVFKPKKAKHQAALISESGEILRHTINFSKIAKQVNGNLIGYNLENLFPSFKMYDLQSCTPYQLLYFENETILVKQYMEFRKIKIPYIILINEPQEILKWKADTCRIPRADEMEIQIAHQISLNMLRSLSSDGNKPLLYKDSQDYADSKANLNQTGLEDTLEVTESIHYSEKAEEEEKSQVSQPSSQKNFLKMMATSSQSINILHCVFIISILIVLATNVAVLFYAYANVDVASNVDLPLAVGTVGKDLQICAFFARALLALSYSTSSGASDFIIATYETFNRTVNELETIYGNIMSNLKDWDSCSGKSIFTDENTHIWGVDNGFYKKNTNLLNMVSQFIQNSNELLRKFAVSEDYSQELLFLIMNGYGESLRYCNQSLIDVIDCQRSGVSDFKTLMTGLLVLGIFILIACIAFMAPFCYSVIKVENKLWNNIRQHAHDHYFELIQGCFERLTRVHAQPEVMLTEKTLSKKQFNSKNYWKYGWRICVYLLAVSAFSLLNITYLYETCTDYLSYRPKVISELIQTQILAINLAIWTTEVLVEDSNQSLKALLVDVIPFSDTTKMMRKAVLRLVESENILRERHYSTIYSEKFIEMLYEKISGTDDLEFVYGIHTATQIAIMDASNVATSVNSMQEWVMLIYVLSDLNYYGGKLIEEVDSSSTKIIDAQMRIIVAVLVLFIAISVFMYFVFYMTFFRKEKRYLKKINSIMKIMP</sequence>
<feature type="transmembrane region" description="Helical" evidence="1">
    <location>
        <begin position="1157"/>
        <end position="1180"/>
    </location>
</feature>
<keyword evidence="1" id="KW-1133">Transmembrane helix</keyword>
<evidence type="ECO:0000256" key="1">
    <source>
        <dbReference type="SAM" id="Phobius"/>
    </source>
</evidence>
<organism evidence="3 4">
    <name type="scientific">Blepharisma stoltei</name>
    <dbReference type="NCBI Taxonomy" id="1481888"/>
    <lineage>
        <taxon>Eukaryota</taxon>
        <taxon>Sar</taxon>
        <taxon>Alveolata</taxon>
        <taxon>Ciliophora</taxon>
        <taxon>Postciliodesmatophora</taxon>
        <taxon>Heterotrichea</taxon>
        <taxon>Heterotrichida</taxon>
        <taxon>Blepharismidae</taxon>
        <taxon>Blepharisma</taxon>
    </lineage>
</organism>
<evidence type="ECO:0000259" key="2">
    <source>
        <dbReference type="Pfam" id="PF25474"/>
    </source>
</evidence>
<evidence type="ECO:0000313" key="3">
    <source>
        <dbReference type="EMBL" id="CAG9323939.1"/>
    </source>
</evidence>
<feature type="transmembrane region" description="Helical" evidence="1">
    <location>
        <begin position="320"/>
        <end position="338"/>
    </location>
</feature>
<feature type="transmembrane region" description="Helical" evidence="1">
    <location>
        <begin position="877"/>
        <end position="904"/>
    </location>
</feature>
<feature type="transmembrane region" description="Helical" evidence="1">
    <location>
        <begin position="262"/>
        <end position="283"/>
    </location>
</feature>
<dbReference type="EMBL" id="CAJZBQ010000035">
    <property type="protein sequence ID" value="CAG9323939.1"/>
    <property type="molecule type" value="Genomic_DNA"/>
</dbReference>
<proteinExistence type="predicted"/>
<feature type="transmembrane region" description="Helical" evidence="1">
    <location>
        <begin position="238"/>
        <end position="256"/>
    </location>
</feature>
<feature type="transmembrane region" description="Helical" evidence="1">
    <location>
        <begin position="1076"/>
        <end position="1099"/>
    </location>
</feature>